<dbReference type="InterPro" id="IPR006015">
    <property type="entry name" value="Universal_stress_UspA"/>
</dbReference>
<gene>
    <name evidence="3" type="ORF">FH965_33990</name>
</gene>
<evidence type="ECO:0000313" key="3">
    <source>
        <dbReference type="EMBL" id="QDQ14945.1"/>
    </source>
</evidence>
<name>A0A516RH18_STRST</name>
<evidence type="ECO:0000313" key="4">
    <source>
        <dbReference type="Proteomes" id="UP000316806"/>
    </source>
</evidence>
<dbReference type="CDD" id="cd00293">
    <property type="entry name" value="USP-like"/>
    <property type="match status" value="1"/>
</dbReference>
<comment type="similarity">
    <text evidence="1">Belongs to the universal stress protein A family.</text>
</comment>
<dbReference type="RefSeq" id="WP_144322149.1">
    <property type="nucleotide sequence ID" value="NZ_CP040916.1"/>
</dbReference>
<feature type="domain" description="UspA" evidence="2">
    <location>
        <begin position="21"/>
        <end position="157"/>
    </location>
</feature>
<dbReference type="InterPro" id="IPR014729">
    <property type="entry name" value="Rossmann-like_a/b/a_fold"/>
</dbReference>
<dbReference type="Pfam" id="PF00582">
    <property type="entry name" value="Usp"/>
    <property type="match status" value="1"/>
</dbReference>
<dbReference type="PANTHER" id="PTHR46268">
    <property type="entry name" value="STRESS RESPONSE PROTEIN NHAX"/>
    <property type="match status" value="1"/>
</dbReference>
<dbReference type="AlphaFoldDB" id="A0A516RH18"/>
<dbReference type="PRINTS" id="PR01438">
    <property type="entry name" value="UNVRSLSTRESS"/>
</dbReference>
<dbReference type="Proteomes" id="UP000316806">
    <property type="component" value="Chromosome"/>
</dbReference>
<dbReference type="PANTHER" id="PTHR46268:SF6">
    <property type="entry name" value="UNIVERSAL STRESS PROTEIN UP12"/>
    <property type="match status" value="1"/>
</dbReference>
<reference evidence="3 4" key="1">
    <citation type="journal article" date="2019" name="J. Ind. Microbiol. Biotechnol.">
        <title>The complete genomic sequence of Streptomyces spectabilis NRRL-2792 and identification of secondary metabolite biosynthetic gene clusters.</title>
        <authorList>
            <person name="Sinha A."/>
            <person name="Phillips-Salemka S."/>
            <person name="Niraula T.A."/>
            <person name="Short K.A."/>
            <person name="Niraula N.P."/>
        </authorList>
    </citation>
    <scope>NUCLEOTIDE SEQUENCE [LARGE SCALE GENOMIC DNA]</scope>
    <source>
        <strain evidence="3 4">NRRL 2792</strain>
    </source>
</reference>
<dbReference type="InterPro" id="IPR006016">
    <property type="entry name" value="UspA"/>
</dbReference>
<organism evidence="3 4">
    <name type="scientific">Streptomyces spectabilis</name>
    <dbReference type="NCBI Taxonomy" id="68270"/>
    <lineage>
        <taxon>Bacteria</taxon>
        <taxon>Bacillati</taxon>
        <taxon>Actinomycetota</taxon>
        <taxon>Actinomycetes</taxon>
        <taxon>Kitasatosporales</taxon>
        <taxon>Streptomycetaceae</taxon>
        <taxon>Streptomyces</taxon>
    </lineage>
</organism>
<dbReference type="EMBL" id="CP040916">
    <property type="protein sequence ID" value="QDQ14945.1"/>
    <property type="molecule type" value="Genomic_DNA"/>
</dbReference>
<protein>
    <submittedName>
        <fullName evidence="3">Universal stress protein</fullName>
    </submittedName>
</protein>
<dbReference type="Gene3D" id="3.40.50.620">
    <property type="entry name" value="HUPs"/>
    <property type="match status" value="1"/>
</dbReference>
<accession>A0A516RH18</accession>
<evidence type="ECO:0000256" key="1">
    <source>
        <dbReference type="ARBA" id="ARBA00008791"/>
    </source>
</evidence>
<proteinExistence type="inferred from homology"/>
<evidence type="ECO:0000259" key="2">
    <source>
        <dbReference type="Pfam" id="PF00582"/>
    </source>
</evidence>
<sequence length="157" mass="16573">MTQEPIQQPSQQFERGTDGPKVIVVGVDGSDSSLRAAAYAGGLARRQRALLAVVYVQPVLAAGAALGAPVAETTDEIAEGLIAEIREATERVKGIFDVRWEFHTFRGDPYNGLVTAADELKADAVVVGASEQAGHRIVGSVAVRLVKAGRWPVTVVP</sequence>
<dbReference type="SUPFAM" id="SSF52402">
    <property type="entry name" value="Adenine nucleotide alpha hydrolases-like"/>
    <property type="match status" value="1"/>
</dbReference>